<dbReference type="Proteomes" id="UP000245765">
    <property type="component" value="Unassembled WGS sequence"/>
</dbReference>
<feature type="domain" description="tRNA nucleotidyltransferase/poly(A) polymerase RNA and SrmB- binding" evidence="10">
    <location>
        <begin position="223"/>
        <end position="278"/>
    </location>
</feature>
<evidence type="ECO:0000256" key="2">
    <source>
        <dbReference type="ARBA" id="ARBA00022679"/>
    </source>
</evidence>
<dbReference type="InterPro" id="IPR050264">
    <property type="entry name" value="Bact_CCA-adding_enz_type3_sf"/>
</dbReference>
<keyword evidence="5" id="KW-0479">Metal-binding</keyword>
<dbReference type="GO" id="GO:0016779">
    <property type="term" value="F:nucleotidyltransferase activity"/>
    <property type="evidence" value="ECO:0007669"/>
    <property type="project" value="UniProtKB-KW"/>
</dbReference>
<comment type="caution">
    <text evidence="11">The sequence shown here is derived from an EMBL/GenBank/DDBJ whole genome shotgun (WGS) entry which is preliminary data.</text>
</comment>
<evidence type="ECO:0000256" key="7">
    <source>
        <dbReference type="ARBA" id="ARBA00022842"/>
    </source>
</evidence>
<dbReference type="Pfam" id="PF01743">
    <property type="entry name" value="PolyA_pol"/>
    <property type="match status" value="1"/>
</dbReference>
<evidence type="ECO:0000256" key="3">
    <source>
        <dbReference type="ARBA" id="ARBA00022694"/>
    </source>
</evidence>
<evidence type="ECO:0000313" key="11">
    <source>
        <dbReference type="EMBL" id="PWS37945.1"/>
    </source>
</evidence>
<evidence type="ECO:0000259" key="10">
    <source>
        <dbReference type="Pfam" id="PF12627"/>
    </source>
</evidence>
<dbReference type="AlphaFoldDB" id="A0A317FGN0"/>
<comment type="cofactor">
    <cofactor evidence="1">
        <name>Mg(2+)</name>
        <dbReference type="ChEBI" id="CHEBI:18420"/>
    </cofactor>
</comment>
<feature type="domain" description="Poly A polymerase head" evidence="9">
    <location>
        <begin position="69"/>
        <end position="189"/>
    </location>
</feature>
<dbReference type="InterPro" id="IPR043519">
    <property type="entry name" value="NT_sf"/>
</dbReference>
<keyword evidence="6" id="KW-0547">Nucleotide-binding</keyword>
<organism evidence="11 12">
    <name type="scientific">Falsiroseomonas bella</name>
    <dbReference type="NCBI Taxonomy" id="2184016"/>
    <lineage>
        <taxon>Bacteria</taxon>
        <taxon>Pseudomonadati</taxon>
        <taxon>Pseudomonadota</taxon>
        <taxon>Alphaproteobacteria</taxon>
        <taxon>Acetobacterales</taxon>
        <taxon>Roseomonadaceae</taxon>
        <taxon>Falsiroseomonas</taxon>
    </lineage>
</organism>
<dbReference type="GO" id="GO:0046872">
    <property type="term" value="F:metal ion binding"/>
    <property type="evidence" value="ECO:0007669"/>
    <property type="project" value="UniProtKB-KW"/>
</dbReference>
<dbReference type="EMBL" id="QGNA01000001">
    <property type="protein sequence ID" value="PWS37945.1"/>
    <property type="molecule type" value="Genomic_DNA"/>
</dbReference>
<evidence type="ECO:0000256" key="8">
    <source>
        <dbReference type="RuleBase" id="RU003953"/>
    </source>
</evidence>
<dbReference type="Gene3D" id="3.30.460.10">
    <property type="entry name" value="Beta Polymerase, domain 2"/>
    <property type="match status" value="1"/>
</dbReference>
<keyword evidence="12" id="KW-1185">Reference proteome</keyword>
<evidence type="ECO:0000256" key="4">
    <source>
        <dbReference type="ARBA" id="ARBA00022695"/>
    </source>
</evidence>
<accession>A0A317FGN0</accession>
<dbReference type="PANTHER" id="PTHR46173:SF1">
    <property type="entry name" value="CCA TRNA NUCLEOTIDYLTRANSFERASE 1, MITOCHONDRIAL"/>
    <property type="match status" value="1"/>
</dbReference>
<keyword evidence="4" id="KW-0548">Nucleotidyltransferase</keyword>
<dbReference type="OrthoDB" id="9805698at2"/>
<dbReference type="SUPFAM" id="SSF81301">
    <property type="entry name" value="Nucleotidyltransferase"/>
    <property type="match status" value="1"/>
</dbReference>
<gene>
    <name evidence="11" type="ORF">DFH01_01100</name>
</gene>
<evidence type="ECO:0000256" key="5">
    <source>
        <dbReference type="ARBA" id="ARBA00022723"/>
    </source>
</evidence>
<dbReference type="SUPFAM" id="SSF81891">
    <property type="entry name" value="Poly A polymerase C-terminal region-like"/>
    <property type="match status" value="1"/>
</dbReference>
<comment type="similarity">
    <text evidence="8">Belongs to the tRNA nucleotidyltransferase/poly(A) polymerase family.</text>
</comment>
<proteinExistence type="inferred from homology"/>
<dbReference type="CDD" id="cd05398">
    <property type="entry name" value="NT_ClassII-CCAase"/>
    <property type="match status" value="1"/>
</dbReference>
<sequence length="457" mass="49073">MVGAVAQPRAWRDLRAGGARPRWHGAARPYGAAPVSWAGDDPPQARIAPPAFLSEAAPAAVLAALPGARAVGGCVRDALAGRAVHDVDVAAPMPPEEIVARLRAAGLKVFETGLAHGTITAVLAHHPVEVTALRRDIATDGRHAEVEWTTDWREDAARRDFRINAMSCDAAGNLWDYFGGREDLAAGRVLFVGDPSTRLAEDFLRALRFFRFWARYGRGAPDEAALAAIAESIEGFRARIAPERIWMELKRLLQAPDPVPAIALMEGTGLRAAALPEAGPTESLRRLVALDAPHDPLLRLAAWLPFRAGVVPGLARRLRLSGEERARLMALCESEAAPGREPDDAALRRYLATRPRSQALDEQWLAESRDGQDRGDLRARLAEMDPPVFPLLGRDLLAQGIPPGPHVGALLAALRSWWLEGGCTATRAELLAELHRRKDTGAADGPAAPAGKTPAGT</sequence>
<name>A0A317FGN0_9PROT</name>
<evidence type="ECO:0000313" key="12">
    <source>
        <dbReference type="Proteomes" id="UP000245765"/>
    </source>
</evidence>
<reference evidence="12" key="1">
    <citation type="submission" date="2018-05" db="EMBL/GenBank/DDBJ databases">
        <authorList>
            <person name="Du Z."/>
            <person name="Wang X."/>
        </authorList>
    </citation>
    <scope>NUCLEOTIDE SEQUENCE [LARGE SCALE GENOMIC DNA]</scope>
    <source>
        <strain evidence="12">CQN31</strain>
    </source>
</reference>
<keyword evidence="2 8" id="KW-0808">Transferase</keyword>
<evidence type="ECO:0000256" key="6">
    <source>
        <dbReference type="ARBA" id="ARBA00022741"/>
    </source>
</evidence>
<evidence type="ECO:0000259" key="9">
    <source>
        <dbReference type="Pfam" id="PF01743"/>
    </source>
</evidence>
<protein>
    <submittedName>
        <fullName evidence="11">CCA tRNA nucleotidyltransferase</fullName>
    </submittedName>
</protein>
<keyword evidence="8" id="KW-0694">RNA-binding</keyword>
<dbReference type="PANTHER" id="PTHR46173">
    <property type="entry name" value="CCA TRNA NUCLEOTIDYLTRANSFERASE 1, MITOCHONDRIAL"/>
    <property type="match status" value="1"/>
</dbReference>
<dbReference type="InterPro" id="IPR032828">
    <property type="entry name" value="PolyA_RNA-bd"/>
</dbReference>
<keyword evidence="3" id="KW-0819">tRNA processing</keyword>
<dbReference type="GO" id="GO:0008033">
    <property type="term" value="P:tRNA processing"/>
    <property type="evidence" value="ECO:0007669"/>
    <property type="project" value="UniProtKB-KW"/>
</dbReference>
<dbReference type="Gene3D" id="1.10.3090.10">
    <property type="entry name" value="cca-adding enzyme, domain 2"/>
    <property type="match status" value="1"/>
</dbReference>
<dbReference type="GO" id="GO:0000166">
    <property type="term" value="F:nucleotide binding"/>
    <property type="evidence" value="ECO:0007669"/>
    <property type="project" value="UniProtKB-KW"/>
</dbReference>
<dbReference type="GO" id="GO:0000049">
    <property type="term" value="F:tRNA binding"/>
    <property type="evidence" value="ECO:0007669"/>
    <property type="project" value="TreeGrafter"/>
</dbReference>
<dbReference type="Pfam" id="PF12627">
    <property type="entry name" value="PolyA_pol_RNAbd"/>
    <property type="match status" value="1"/>
</dbReference>
<evidence type="ECO:0000256" key="1">
    <source>
        <dbReference type="ARBA" id="ARBA00001946"/>
    </source>
</evidence>
<dbReference type="InterPro" id="IPR002646">
    <property type="entry name" value="PolA_pol_head_dom"/>
</dbReference>
<keyword evidence="7" id="KW-0460">Magnesium</keyword>